<evidence type="ECO:0000313" key="2">
    <source>
        <dbReference type="Proteomes" id="UP001610334"/>
    </source>
</evidence>
<proteinExistence type="predicted"/>
<reference evidence="1 2" key="1">
    <citation type="submission" date="2024-07" db="EMBL/GenBank/DDBJ databases">
        <title>Section-level genome sequencing and comparative genomics of Aspergillus sections Usti and Cavernicolus.</title>
        <authorList>
            <consortium name="Lawrence Berkeley National Laboratory"/>
            <person name="Nybo J.L."/>
            <person name="Vesth T.C."/>
            <person name="Theobald S."/>
            <person name="Frisvad J.C."/>
            <person name="Larsen T.O."/>
            <person name="Kjaerboelling I."/>
            <person name="Rothschild-Mancinelli K."/>
            <person name="Lyhne E.K."/>
            <person name="Kogle M.E."/>
            <person name="Barry K."/>
            <person name="Clum A."/>
            <person name="Na H."/>
            <person name="Ledsgaard L."/>
            <person name="Lin J."/>
            <person name="Lipzen A."/>
            <person name="Kuo A."/>
            <person name="Riley R."/>
            <person name="Mondo S."/>
            <person name="Labutti K."/>
            <person name="Haridas S."/>
            <person name="Pangalinan J."/>
            <person name="Salamov A.A."/>
            <person name="Simmons B.A."/>
            <person name="Magnuson J.K."/>
            <person name="Chen J."/>
            <person name="Drula E."/>
            <person name="Henrissat B."/>
            <person name="Wiebenga A."/>
            <person name="Lubbers R.J."/>
            <person name="Gomes A.C."/>
            <person name="Makela M.R."/>
            <person name="Stajich J."/>
            <person name="Grigoriev I.V."/>
            <person name="Mortensen U.H."/>
            <person name="De Vries R.P."/>
            <person name="Baker S.E."/>
            <person name="Andersen M.R."/>
        </authorList>
    </citation>
    <scope>NUCLEOTIDE SEQUENCE [LARGE SCALE GENOMIC DNA]</scope>
    <source>
        <strain evidence="1 2">CBS 588.65</strain>
    </source>
</reference>
<evidence type="ECO:0000313" key="1">
    <source>
        <dbReference type="EMBL" id="KAL2810802.1"/>
    </source>
</evidence>
<keyword evidence="2" id="KW-1185">Reference proteome</keyword>
<name>A0ABR4H5S0_9EURO</name>
<sequence>MPDPASLPVEIFTQILATALDQCEYDLNNETDLRQLRRLLTLNRRWYNVLLPRLYSKWTYNGARHTWVSLWKFVRTALSNRQLAEMVHTLNVGNWGFYPSLVQYDEVAACDKLELTNDDFDLMRKAIRAAFCDCPNLEMLESKILDPQSLANRDRRPLIILLLICLPNISTIYMHLPWSTPLLQPVLEEILRYQDRGSSLPCLRHLTHLYLLADVSARQGKTKGSPDASFRLDSIWPLLYFPTLDSLSLYGLDTDGAASLLARCEDKVCRFQHLRIVIGKYSTCATSDVQALVKLPRILTRFSIFWDYGPQEFDCDPMISVVELWDALQKHRESLEHLEVFYDGSRSDDYAAPGHFGLLQPFQRLQRLDTQLKVLLGGRTKEYVAPFRLKDTLPRSLEALVLQVDASFGTVPDFQTTELQAVIEGRDRPLKLLALGDRSAARWYRIIKYAEDTGDYGPLDSQGPEPYPGLRLLCKKETHLHVDDGCCNTFDAGRLRECHFCRGGACRWLWRNTWGLRMDGIKRSNHFIELIPKPDQQPCKSHEEPKKARTEPIQTMPFTDHRGKAAYMVFQNDIASQLPPLYPFVIYFTYPTATATPEDADLAGLYKAIRDPMQGSQSHFRLDAYFLPGASNDDCKAHYVAARSTRPDYKSLLQEFVAKARNNHFSPPPKRLPGMVYPDPNVEGFQTSFLICPERNWRDGAQRISMAMFDNSAIRARRDDESEEEYESNFWIESTTSDHPITWEGPLTEEDEGGWILGEYLQQWINDIEEDLQAAHTKAAGMGWTNW</sequence>
<evidence type="ECO:0008006" key="3">
    <source>
        <dbReference type="Google" id="ProtNLM"/>
    </source>
</evidence>
<gene>
    <name evidence="1" type="ORF">BJX63DRAFT_400946</name>
</gene>
<comment type="caution">
    <text evidence="1">The sequence shown here is derived from an EMBL/GenBank/DDBJ whole genome shotgun (WGS) entry which is preliminary data.</text>
</comment>
<accession>A0ABR4H5S0</accession>
<organism evidence="1 2">
    <name type="scientific">Aspergillus granulosus</name>
    <dbReference type="NCBI Taxonomy" id="176169"/>
    <lineage>
        <taxon>Eukaryota</taxon>
        <taxon>Fungi</taxon>
        <taxon>Dikarya</taxon>
        <taxon>Ascomycota</taxon>
        <taxon>Pezizomycotina</taxon>
        <taxon>Eurotiomycetes</taxon>
        <taxon>Eurotiomycetidae</taxon>
        <taxon>Eurotiales</taxon>
        <taxon>Aspergillaceae</taxon>
        <taxon>Aspergillus</taxon>
        <taxon>Aspergillus subgen. Nidulantes</taxon>
    </lineage>
</organism>
<dbReference type="Proteomes" id="UP001610334">
    <property type="component" value="Unassembled WGS sequence"/>
</dbReference>
<protein>
    <recommendedName>
        <fullName evidence="3">F-box domain-containing protein</fullName>
    </recommendedName>
</protein>
<dbReference type="EMBL" id="JBFXLT010000066">
    <property type="protein sequence ID" value="KAL2810802.1"/>
    <property type="molecule type" value="Genomic_DNA"/>
</dbReference>